<keyword evidence="2" id="KW-1185">Reference proteome</keyword>
<gene>
    <name evidence="1" type="ORF">CEXT_469251</name>
</gene>
<accession>A0AAV4NE69</accession>
<name>A0AAV4NE69_CAEEX</name>
<dbReference type="EMBL" id="BPLR01003281">
    <property type="protein sequence ID" value="GIX82996.1"/>
    <property type="molecule type" value="Genomic_DNA"/>
</dbReference>
<proteinExistence type="predicted"/>
<evidence type="ECO:0000313" key="2">
    <source>
        <dbReference type="Proteomes" id="UP001054945"/>
    </source>
</evidence>
<organism evidence="1 2">
    <name type="scientific">Caerostris extrusa</name>
    <name type="common">Bark spider</name>
    <name type="synonym">Caerostris bankana</name>
    <dbReference type="NCBI Taxonomy" id="172846"/>
    <lineage>
        <taxon>Eukaryota</taxon>
        <taxon>Metazoa</taxon>
        <taxon>Ecdysozoa</taxon>
        <taxon>Arthropoda</taxon>
        <taxon>Chelicerata</taxon>
        <taxon>Arachnida</taxon>
        <taxon>Araneae</taxon>
        <taxon>Araneomorphae</taxon>
        <taxon>Entelegynae</taxon>
        <taxon>Araneoidea</taxon>
        <taxon>Araneidae</taxon>
        <taxon>Caerostris</taxon>
    </lineage>
</organism>
<reference evidence="1 2" key="1">
    <citation type="submission" date="2021-06" db="EMBL/GenBank/DDBJ databases">
        <title>Caerostris extrusa draft genome.</title>
        <authorList>
            <person name="Kono N."/>
            <person name="Arakawa K."/>
        </authorList>
    </citation>
    <scope>NUCLEOTIDE SEQUENCE [LARGE SCALE GENOMIC DNA]</scope>
</reference>
<comment type="caution">
    <text evidence="1">The sequence shown here is derived from an EMBL/GenBank/DDBJ whole genome shotgun (WGS) entry which is preliminary data.</text>
</comment>
<dbReference type="Proteomes" id="UP001054945">
    <property type="component" value="Unassembled WGS sequence"/>
</dbReference>
<evidence type="ECO:0000313" key="1">
    <source>
        <dbReference type="EMBL" id="GIX82996.1"/>
    </source>
</evidence>
<sequence>MVLQGHRQECMLNNAIKCISYTTIGCQCTKVLATTVVCQLTKQDNKSSFQPSHQLHLACQFLSDVERYLIAFVLLVRIVKG</sequence>
<protein>
    <submittedName>
        <fullName evidence="1">Uncharacterized protein</fullName>
    </submittedName>
</protein>
<dbReference type="AlphaFoldDB" id="A0AAV4NE69"/>